<dbReference type="Pfam" id="PF24568">
    <property type="entry name" value="CC_PcsB"/>
    <property type="match status" value="1"/>
</dbReference>
<keyword evidence="6" id="KW-0175">Coiled coil</keyword>
<dbReference type="Gene3D" id="6.10.250.3150">
    <property type="match status" value="1"/>
</dbReference>
<dbReference type="EC" id="3.4.-.-" evidence="9"/>
<dbReference type="PROSITE" id="PS51935">
    <property type="entry name" value="NLPC_P60"/>
    <property type="match status" value="1"/>
</dbReference>
<evidence type="ECO:0000256" key="3">
    <source>
        <dbReference type="ARBA" id="ARBA00022729"/>
    </source>
</evidence>
<organism evidence="9 10">
    <name type="scientific">Bacillus paranthracis</name>
    <dbReference type="NCBI Taxonomy" id="2026186"/>
    <lineage>
        <taxon>Bacteria</taxon>
        <taxon>Bacillati</taxon>
        <taxon>Bacillota</taxon>
        <taxon>Bacilli</taxon>
        <taxon>Bacillales</taxon>
        <taxon>Bacillaceae</taxon>
        <taxon>Bacillus</taxon>
        <taxon>Bacillus cereus group</taxon>
    </lineage>
</organism>
<dbReference type="InterPro" id="IPR051202">
    <property type="entry name" value="Peptidase_C40"/>
</dbReference>
<evidence type="ECO:0000256" key="6">
    <source>
        <dbReference type="SAM" id="Coils"/>
    </source>
</evidence>
<dbReference type="Gene3D" id="3.90.1720.10">
    <property type="entry name" value="endopeptidase domain like (from Nostoc punctiforme)"/>
    <property type="match status" value="1"/>
</dbReference>
<evidence type="ECO:0000313" key="9">
    <source>
        <dbReference type="EMBL" id="SMD65539.1"/>
    </source>
</evidence>
<dbReference type="PANTHER" id="PTHR47053:SF1">
    <property type="entry name" value="MUREIN DD-ENDOPEPTIDASE MEPH-RELATED"/>
    <property type="match status" value="1"/>
</dbReference>
<keyword evidence="4 9" id="KW-0378">Hydrolase</keyword>
<feature type="region of interest" description="Disordered" evidence="7">
    <location>
        <begin position="312"/>
        <end position="376"/>
    </location>
</feature>
<gene>
    <name evidence="9" type="primary">cwlO</name>
    <name evidence="9" type="ORF">BACERE00174_00758</name>
</gene>
<evidence type="ECO:0000313" key="10">
    <source>
        <dbReference type="Proteomes" id="UP000194422"/>
    </source>
</evidence>
<dbReference type="InterPro" id="IPR038765">
    <property type="entry name" value="Papain-like_cys_pep_sf"/>
</dbReference>
<evidence type="ECO:0000256" key="5">
    <source>
        <dbReference type="ARBA" id="ARBA00022807"/>
    </source>
</evidence>
<name>A0A7D8D6W5_9BACI</name>
<evidence type="ECO:0000256" key="2">
    <source>
        <dbReference type="ARBA" id="ARBA00022670"/>
    </source>
</evidence>
<evidence type="ECO:0000256" key="7">
    <source>
        <dbReference type="SAM" id="MobiDB-lite"/>
    </source>
</evidence>
<feature type="compositionally biased region" description="Low complexity" evidence="7">
    <location>
        <begin position="312"/>
        <end position="342"/>
    </location>
</feature>
<accession>A0A7D8D6W5</accession>
<dbReference type="InterPro" id="IPR057309">
    <property type="entry name" value="PcsB_CC"/>
</dbReference>
<proteinExistence type="inferred from homology"/>
<dbReference type="InterPro" id="IPR000064">
    <property type="entry name" value="NLP_P60_dom"/>
</dbReference>
<comment type="caution">
    <text evidence="9">The sequence shown here is derived from an EMBL/GenBank/DDBJ whole genome shotgun (WGS) entry which is preliminary data.</text>
</comment>
<reference evidence="9 10" key="1">
    <citation type="submission" date="2017-04" db="EMBL/GenBank/DDBJ databases">
        <authorList>
            <person name="Criscuolo A."/>
        </authorList>
    </citation>
    <scope>NUCLEOTIDE SEQUENCE [LARGE SCALE GENOMIC DNA]</scope>
    <source>
        <strain evidence="9">16-00174</strain>
    </source>
</reference>
<dbReference type="AlphaFoldDB" id="A0A7D8D6W5"/>
<comment type="similarity">
    <text evidence="1">Belongs to the peptidase C40 family.</text>
</comment>
<feature type="domain" description="NlpC/P60" evidence="8">
    <location>
        <begin position="372"/>
        <end position="492"/>
    </location>
</feature>
<dbReference type="GO" id="GO:0008234">
    <property type="term" value="F:cysteine-type peptidase activity"/>
    <property type="evidence" value="ECO:0007669"/>
    <property type="project" value="UniProtKB-KW"/>
</dbReference>
<evidence type="ECO:0000256" key="1">
    <source>
        <dbReference type="ARBA" id="ARBA00007074"/>
    </source>
</evidence>
<keyword evidence="2" id="KW-0645">Protease</keyword>
<feature type="coiled-coil region" evidence="6">
    <location>
        <begin position="72"/>
        <end position="155"/>
    </location>
</feature>
<keyword evidence="3" id="KW-0732">Signal</keyword>
<protein>
    <submittedName>
        <fullName evidence="9">Peptidoglycan DL-endopeptidase CwlO</fullName>
        <ecNumber evidence="9">3.4.-.-</ecNumber>
    </submittedName>
</protein>
<evidence type="ECO:0000256" key="4">
    <source>
        <dbReference type="ARBA" id="ARBA00022801"/>
    </source>
</evidence>
<evidence type="ECO:0000259" key="8">
    <source>
        <dbReference type="PROSITE" id="PS51935"/>
    </source>
</evidence>
<dbReference type="GO" id="GO:0006508">
    <property type="term" value="P:proteolysis"/>
    <property type="evidence" value="ECO:0007669"/>
    <property type="project" value="UniProtKB-KW"/>
</dbReference>
<dbReference type="Proteomes" id="UP000194422">
    <property type="component" value="Unassembled WGS sequence"/>
</dbReference>
<keyword evidence="5" id="KW-0788">Thiol protease</keyword>
<sequence length="492" mass="54009">MLHIILHLFYKSVTLAKKIPNYGINFIGYIRKKKKESGVKNKMKKLKMASCALVAGLMFSGLTPNVFAEDKISDVKSQINTQNDTLHKQQQERDELQKQMNDLNKTIQGLDKSVQENAAKLDETTKKVADTEQLIEKKNKDIAELQTKIAKREELLRKRLVALQEQPNTNVVTEVLVNSKNLADLVDRLNSVSKILESDEDIMKTQQEDQANVKKDVETVKTKQKELKEAQAQIETAKKELDVEKAKKAAAVNDLSGKMDTVVTSMTSTEEQLKELEQQALKLQQIAEKEAQEKAAQEVAAQKQAEQAAQQAQAQAQAQAPAQPSQAPAQPAQTQAEPAAPANNDGQDKKEEPKKKEEKKATPAPVVPADNGGGRQDVVEKAKGLVGLKYVWGSASISNGGFDCSGLISYVYGLGRQDTRGLWNSVQKISPSEAKPGDLIFLQGTYRAGVSHVGIYIGGGQMIHAADESTGVTYGSVNSSYNQKHFLGYGRL</sequence>
<dbReference type="EMBL" id="FWYW01000045">
    <property type="protein sequence ID" value="SMD65539.1"/>
    <property type="molecule type" value="Genomic_DNA"/>
</dbReference>
<feature type="compositionally biased region" description="Basic and acidic residues" evidence="7">
    <location>
        <begin position="346"/>
        <end position="361"/>
    </location>
</feature>
<dbReference type="PANTHER" id="PTHR47053">
    <property type="entry name" value="MUREIN DD-ENDOPEPTIDASE MEPH-RELATED"/>
    <property type="match status" value="1"/>
</dbReference>
<dbReference type="Pfam" id="PF00877">
    <property type="entry name" value="NLPC_P60"/>
    <property type="match status" value="1"/>
</dbReference>
<dbReference type="SUPFAM" id="SSF54001">
    <property type="entry name" value="Cysteine proteinases"/>
    <property type="match status" value="1"/>
</dbReference>